<feature type="repeat" description="TPR" evidence="1">
    <location>
        <begin position="141"/>
        <end position="174"/>
    </location>
</feature>
<protein>
    <submittedName>
        <fullName evidence="3">Uncharacterized protein</fullName>
    </submittedName>
</protein>
<gene>
    <name evidence="3" type="ORF">VPR01S_13_00730</name>
</gene>
<dbReference type="InterPro" id="IPR011990">
    <property type="entry name" value="TPR-like_helical_dom_sf"/>
</dbReference>
<dbReference type="PROSITE" id="PS51257">
    <property type="entry name" value="PROKAR_LIPOPROTEIN"/>
    <property type="match status" value="1"/>
</dbReference>
<feature type="signal peptide" evidence="2">
    <location>
        <begin position="1"/>
        <end position="17"/>
    </location>
</feature>
<dbReference type="SUPFAM" id="SSF48452">
    <property type="entry name" value="TPR-like"/>
    <property type="match status" value="1"/>
</dbReference>
<keyword evidence="1" id="KW-0802">TPR repeat</keyword>
<organism evidence="3 4">
    <name type="scientific">Vibrio proteolyticus NBRC 13287</name>
    <dbReference type="NCBI Taxonomy" id="1219065"/>
    <lineage>
        <taxon>Bacteria</taxon>
        <taxon>Pseudomonadati</taxon>
        <taxon>Pseudomonadota</taxon>
        <taxon>Gammaproteobacteria</taxon>
        <taxon>Vibrionales</taxon>
        <taxon>Vibrionaceae</taxon>
        <taxon>Vibrio</taxon>
    </lineage>
</organism>
<sequence length="228" mass="24911">MKGFVITAVAITLSACAVTPAPVAKQTPQTTKGLCGESLSKQDGMKISMAKQAFQRGQYFSSLATLEQIDSSLVTKQALQASAYRKTGQLAKAQTLYTHLLSSCIEGNAAHGLGLIAAYQGDVRQAQQWLSQAVREEPANANIRNDYGFLLLSTGEEQQARNEFITALELNPQHQTAAKNLWLVLLRNHEDLAASQLKARFAWSDTESQKMTQAAKQLKPISVMEKTQ</sequence>
<evidence type="ECO:0000256" key="1">
    <source>
        <dbReference type="PROSITE-ProRule" id="PRU00339"/>
    </source>
</evidence>
<dbReference type="RefSeq" id="WP_021706380.1">
    <property type="nucleotide sequence ID" value="NZ_BATJ01000013.1"/>
</dbReference>
<accession>U3BFC5</accession>
<evidence type="ECO:0000313" key="4">
    <source>
        <dbReference type="Proteomes" id="UP000016570"/>
    </source>
</evidence>
<keyword evidence="4" id="KW-1185">Reference proteome</keyword>
<dbReference type="eggNOG" id="COG0457">
    <property type="taxonomic scope" value="Bacteria"/>
</dbReference>
<feature type="chain" id="PRO_5004640257" evidence="2">
    <location>
        <begin position="18"/>
        <end position="228"/>
    </location>
</feature>
<evidence type="ECO:0000313" key="3">
    <source>
        <dbReference type="EMBL" id="GAD68409.1"/>
    </source>
</evidence>
<dbReference type="Gene3D" id="1.25.40.10">
    <property type="entry name" value="Tetratricopeptide repeat domain"/>
    <property type="match status" value="1"/>
</dbReference>
<dbReference type="PROSITE" id="PS50005">
    <property type="entry name" value="TPR"/>
    <property type="match status" value="1"/>
</dbReference>
<name>U3BFC5_VIBPR</name>
<dbReference type="InterPro" id="IPR019734">
    <property type="entry name" value="TPR_rpt"/>
</dbReference>
<dbReference type="STRING" id="1219065.VPR01S_13_00730"/>
<reference evidence="3 4" key="1">
    <citation type="submission" date="2013-09" db="EMBL/GenBank/DDBJ databases">
        <title>Whole genome shotgun sequence of Vibrio proteolyticus NBRC 13287.</title>
        <authorList>
            <person name="Isaki S."/>
            <person name="Hosoyama A."/>
            <person name="Numata M."/>
            <person name="Hashimoto M."/>
            <person name="Hosoyama Y."/>
            <person name="Tsuchikane K."/>
            <person name="Noguchi M."/>
            <person name="Hirakata S."/>
            <person name="Ichikawa N."/>
            <person name="Ohji S."/>
            <person name="Yamazoe A."/>
            <person name="Fujita N."/>
        </authorList>
    </citation>
    <scope>NUCLEOTIDE SEQUENCE [LARGE SCALE GENOMIC DNA]</scope>
    <source>
        <strain evidence="3 4">NBRC 13287</strain>
    </source>
</reference>
<dbReference type="Pfam" id="PF14559">
    <property type="entry name" value="TPR_19"/>
    <property type="match status" value="1"/>
</dbReference>
<keyword evidence="2" id="KW-0732">Signal</keyword>
<proteinExistence type="predicted"/>
<evidence type="ECO:0000256" key="2">
    <source>
        <dbReference type="SAM" id="SignalP"/>
    </source>
</evidence>
<dbReference type="AlphaFoldDB" id="U3BFC5"/>
<dbReference type="EMBL" id="BATJ01000013">
    <property type="protein sequence ID" value="GAD68409.1"/>
    <property type="molecule type" value="Genomic_DNA"/>
</dbReference>
<comment type="caution">
    <text evidence="3">The sequence shown here is derived from an EMBL/GenBank/DDBJ whole genome shotgun (WGS) entry which is preliminary data.</text>
</comment>
<dbReference type="Proteomes" id="UP000016570">
    <property type="component" value="Unassembled WGS sequence"/>
</dbReference>